<evidence type="ECO:0000313" key="4">
    <source>
        <dbReference type="EMBL" id="KAK3603545.1"/>
    </source>
</evidence>
<reference evidence="4" key="1">
    <citation type="journal article" date="2021" name="Genome Biol. Evol.">
        <title>A High-Quality Reference Genome for a Parasitic Bivalve with Doubly Uniparental Inheritance (Bivalvia: Unionida).</title>
        <authorList>
            <person name="Smith C.H."/>
        </authorList>
    </citation>
    <scope>NUCLEOTIDE SEQUENCE</scope>
    <source>
        <strain evidence="4">CHS0354</strain>
    </source>
</reference>
<evidence type="ECO:0000259" key="3">
    <source>
        <dbReference type="PROSITE" id="PS50158"/>
    </source>
</evidence>
<dbReference type="InterPro" id="IPR001878">
    <property type="entry name" value="Znf_CCHC"/>
</dbReference>
<protein>
    <recommendedName>
        <fullName evidence="3">CCHC-type domain-containing protein</fullName>
    </recommendedName>
</protein>
<feature type="domain" description="CCHC-type" evidence="3">
    <location>
        <begin position="44"/>
        <end position="57"/>
    </location>
</feature>
<organism evidence="4 5">
    <name type="scientific">Potamilus streckersoni</name>
    <dbReference type="NCBI Taxonomy" id="2493646"/>
    <lineage>
        <taxon>Eukaryota</taxon>
        <taxon>Metazoa</taxon>
        <taxon>Spiralia</taxon>
        <taxon>Lophotrochozoa</taxon>
        <taxon>Mollusca</taxon>
        <taxon>Bivalvia</taxon>
        <taxon>Autobranchia</taxon>
        <taxon>Heteroconchia</taxon>
        <taxon>Palaeoheterodonta</taxon>
        <taxon>Unionida</taxon>
        <taxon>Unionoidea</taxon>
        <taxon>Unionidae</taxon>
        <taxon>Ambleminae</taxon>
        <taxon>Lampsilini</taxon>
        <taxon>Potamilus</taxon>
    </lineage>
</organism>
<comment type="caution">
    <text evidence="4">The sequence shown here is derived from an EMBL/GenBank/DDBJ whole genome shotgun (WGS) entry which is preliminary data.</text>
</comment>
<dbReference type="Proteomes" id="UP001195483">
    <property type="component" value="Unassembled WGS sequence"/>
</dbReference>
<feature type="compositionally biased region" description="Polar residues" evidence="2">
    <location>
        <begin position="103"/>
        <end position="117"/>
    </location>
</feature>
<name>A0AAE0T4A5_9BIVA</name>
<sequence length="186" mass="21204">MERKFVTWYKGCQHVRECYKCGKVGHLQRLVKTWYKGCQHIRECYKCGKVGHLQRDCTGHATTYNNQNIQKSYAEIAARTNLQEEVGNDIPESVEMGNLGKNAVQSTTNHGIDQDISQDTRQKISEETIPEVGTVSTLTDSMDSTNTKKESDNWSDASQTSSAEKRRAKAQARKIQKQKEMKDKQQ</sequence>
<feature type="compositionally biased region" description="Polar residues" evidence="2">
    <location>
        <begin position="134"/>
        <end position="145"/>
    </location>
</feature>
<dbReference type="PROSITE" id="PS50158">
    <property type="entry name" value="ZF_CCHC"/>
    <property type="match status" value="1"/>
</dbReference>
<evidence type="ECO:0000313" key="5">
    <source>
        <dbReference type="Proteomes" id="UP001195483"/>
    </source>
</evidence>
<feature type="region of interest" description="Disordered" evidence="2">
    <location>
        <begin position="103"/>
        <end position="186"/>
    </location>
</feature>
<dbReference type="InterPro" id="IPR036875">
    <property type="entry name" value="Znf_CCHC_sf"/>
</dbReference>
<gene>
    <name evidence="4" type="ORF">CHS0354_027969</name>
</gene>
<keyword evidence="1" id="KW-0479">Metal-binding</keyword>
<keyword evidence="1" id="KW-0862">Zinc</keyword>
<dbReference type="AlphaFoldDB" id="A0AAE0T4A5"/>
<dbReference type="GO" id="GO:0008270">
    <property type="term" value="F:zinc ion binding"/>
    <property type="evidence" value="ECO:0007669"/>
    <property type="project" value="UniProtKB-KW"/>
</dbReference>
<keyword evidence="5" id="KW-1185">Reference proteome</keyword>
<dbReference type="EMBL" id="JAEAOA010001690">
    <property type="protein sequence ID" value="KAK3603545.1"/>
    <property type="molecule type" value="Genomic_DNA"/>
</dbReference>
<evidence type="ECO:0000256" key="2">
    <source>
        <dbReference type="SAM" id="MobiDB-lite"/>
    </source>
</evidence>
<keyword evidence="1" id="KW-0863">Zinc-finger</keyword>
<dbReference type="SMART" id="SM00343">
    <property type="entry name" value="ZnF_C2HC"/>
    <property type="match status" value="2"/>
</dbReference>
<dbReference type="GO" id="GO:0003676">
    <property type="term" value="F:nucleic acid binding"/>
    <property type="evidence" value="ECO:0007669"/>
    <property type="project" value="InterPro"/>
</dbReference>
<dbReference type="SUPFAM" id="SSF57756">
    <property type="entry name" value="Retrovirus zinc finger-like domains"/>
    <property type="match status" value="1"/>
</dbReference>
<feature type="compositionally biased region" description="Basic residues" evidence="2">
    <location>
        <begin position="166"/>
        <end position="176"/>
    </location>
</feature>
<reference evidence="4" key="3">
    <citation type="submission" date="2023-05" db="EMBL/GenBank/DDBJ databases">
        <authorList>
            <person name="Smith C.H."/>
        </authorList>
    </citation>
    <scope>NUCLEOTIDE SEQUENCE</scope>
    <source>
        <strain evidence="4">CHS0354</strain>
        <tissue evidence="4">Mantle</tissue>
    </source>
</reference>
<dbReference type="Pfam" id="PF00098">
    <property type="entry name" value="zf-CCHC"/>
    <property type="match status" value="2"/>
</dbReference>
<dbReference type="Gene3D" id="4.10.60.10">
    <property type="entry name" value="Zinc finger, CCHC-type"/>
    <property type="match status" value="1"/>
</dbReference>
<reference evidence="4" key="2">
    <citation type="journal article" date="2021" name="Genome Biol. Evol.">
        <title>Developing a high-quality reference genome for a parasitic bivalve with doubly uniparental inheritance (Bivalvia: Unionida).</title>
        <authorList>
            <person name="Smith C.H."/>
        </authorList>
    </citation>
    <scope>NUCLEOTIDE SEQUENCE</scope>
    <source>
        <strain evidence="4">CHS0354</strain>
        <tissue evidence="4">Mantle</tissue>
    </source>
</reference>
<feature type="compositionally biased region" description="Basic and acidic residues" evidence="2">
    <location>
        <begin position="177"/>
        <end position="186"/>
    </location>
</feature>
<accession>A0AAE0T4A5</accession>
<proteinExistence type="predicted"/>
<evidence type="ECO:0000256" key="1">
    <source>
        <dbReference type="PROSITE-ProRule" id="PRU00047"/>
    </source>
</evidence>